<keyword evidence="6" id="KW-1133">Transmembrane helix</keyword>
<proteinExistence type="inferred from homology"/>
<evidence type="ECO:0000256" key="8">
    <source>
        <dbReference type="ARBA" id="ARBA00023136"/>
    </source>
</evidence>
<dbReference type="InterPro" id="IPR023395">
    <property type="entry name" value="MCP_dom_sf"/>
</dbReference>
<sequence>MDRPPSRPADTFVMQMGLRSFAQFVFYPFELGRTLIQLGYEPIAPWPGKTWSGQTKMMLPNIFQYVGFMKARDGTNVIYSGVKVRIFEHIVGQCAYYLATDSLPTSDIEMKIDEGKENVTEEERRQWYLDEFVKAATGRTCAVIFSHPFHVCAVRCMAQFIGQETKYVGIFGSIRELYRENGVSGFFSGLVPRLLAEICQLAIWHSLTFALTTYVSREKEHRDIFSTLMGFVASTCTYPLLVVSNCMCVSGVGLAAGQPPNMRVYSSWIDCWKHLAAEDQLWRGSSILLWRYDTRRLK</sequence>
<keyword evidence="4" id="KW-0677">Repeat</keyword>
<evidence type="ECO:0000313" key="12">
    <source>
        <dbReference type="RefSeq" id="XP_026277385.1"/>
    </source>
</evidence>
<comment type="similarity">
    <text evidence="2 10">Belongs to the mitochondrial carrier (TC 2.A.29) family.</text>
</comment>
<dbReference type="OrthoDB" id="10253709at2759"/>
<dbReference type="GeneID" id="113205834"/>
<dbReference type="KEGG" id="foc:113205834"/>
<dbReference type="PROSITE" id="PS50920">
    <property type="entry name" value="SOLCAR"/>
    <property type="match status" value="1"/>
</dbReference>
<evidence type="ECO:0000256" key="5">
    <source>
        <dbReference type="ARBA" id="ARBA00022787"/>
    </source>
</evidence>
<dbReference type="RefSeq" id="XP_026277385.1">
    <property type="nucleotide sequence ID" value="XM_026421600.2"/>
</dbReference>
<evidence type="ECO:0000256" key="2">
    <source>
        <dbReference type="ARBA" id="ARBA00006375"/>
    </source>
</evidence>
<evidence type="ECO:0000256" key="4">
    <source>
        <dbReference type="ARBA" id="ARBA00022737"/>
    </source>
</evidence>
<keyword evidence="11" id="KW-1185">Reference proteome</keyword>
<dbReference type="Pfam" id="PF00153">
    <property type="entry name" value="Mito_carr"/>
    <property type="match status" value="1"/>
</dbReference>
<name>A0A6J1SDJ6_FRAOC</name>
<evidence type="ECO:0000256" key="1">
    <source>
        <dbReference type="ARBA" id="ARBA00004374"/>
    </source>
</evidence>
<dbReference type="SUPFAM" id="SSF103506">
    <property type="entry name" value="Mitochondrial carrier"/>
    <property type="match status" value="1"/>
</dbReference>
<keyword evidence="10" id="KW-0813">Transport</keyword>
<reference evidence="12" key="1">
    <citation type="submission" date="2025-08" db="UniProtKB">
        <authorList>
            <consortium name="RefSeq"/>
        </authorList>
    </citation>
    <scope>IDENTIFICATION</scope>
    <source>
        <tissue evidence="12">Whole organism</tissue>
    </source>
</reference>
<dbReference type="Proteomes" id="UP000504606">
    <property type="component" value="Unplaced"/>
</dbReference>
<keyword evidence="7" id="KW-0496">Mitochondrion</keyword>
<keyword evidence="3 9" id="KW-0812">Transmembrane</keyword>
<organism evidence="11 12">
    <name type="scientific">Frankliniella occidentalis</name>
    <name type="common">Western flower thrips</name>
    <name type="synonym">Euthrips occidentalis</name>
    <dbReference type="NCBI Taxonomy" id="133901"/>
    <lineage>
        <taxon>Eukaryota</taxon>
        <taxon>Metazoa</taxon>
        <taxon>Ecdysozoa</taxon>
        <taxon>Arthropoda</taxon>
        <taxon>Hexapoda</taxon>
        <taxon>Insecta</taxon>
        <taxon>Pterygota</taxon>
        <taxon>Neoptera</taxon>
        <taxon>Paraneoptera</taxon>
        <taxon>Thysanoptera</taxon>
        <taxon>Terebrantia</taxon>
        <taxon>Thripoidea</taxon>
        <taxon>Thripidae</taxon>
        <taxon>Frankliniella</taxon>
    </lineage>
</organism>
<dbReference type="PANTHER" id="PTHR10780">
    <property type="entry name" value="MITOCHONDRIAL CARRIER HOMOLOG"/>
    <property type="match status" value="1"/>
</dbReference>
<accession>A0A6J1SDJ6</accession>
<evidence type="ECO:0000256" key="3">
    <source>
        <dbReference type="ARBA" id="ARBA00022692"/>
    </source>
</evidence>
<comment type="subcellular location">
    <subcellularLocation>
        <location evidence="1">Mitochondrion outer membrane</location>
        <topology evidence="1">Multi-pass membrane protein</topology>
    </subcellularLocation>
</comment>
<dbReference type="Gene3D" id="1.50.40.10">
    <property type="entry name" value="Mitochondrial carrier domain"/>
    <property type="match status" value="1"/>
</dbReference>
<keyword evidence="8 9" id="KW-0472">Membrane</keyword>
<evidence type="ECO:0000256" key="9">
    <source>
        <dbReference type="PROSITE-ProRule" id="PRU00282"/>
    </source>
</evidence>
<keyword evidence="5" id="KW-1000">Mitochondrion outer membrane</keyword>
<evidence type="ECO:0000256" key="6">
    <source>
        <dbReference type="ARBA" id="ARBA00022989"/>
    </source>
</evidence>
<evidence type="ECO:0000256" key="7">
    <source>
        <dbReference type="ARBA" id="ARBA00023128"/>
    </source>
</evidence>
<dbReference type="GO" id="GO:0005741">
    <property type="term" value="C:mitochondrial outer membrane"/>
    <property type="evidence" value="ECO:0007669"/>
    <property type="project" value="UniProtKB-SubCell"/>
</dbReference>
<dbReference type="PANTHER" id="PTHR10780:SF18">
    <property type="entry name" value="LD43650P"/>
    <property type="match status" value="1"/>
</dbReference>
<dbReference type="AlphaFoldDB" id="A0A6J1SDJ6"/>
<evidence type="ECO:0000256" key="10">
    <source>
        <dbReference type="RuleBase" id="RU000488"/>
    </source>
</evidence>
<gene>
    <name evidence="12" type="primary">LOC113205834</name>
</gene>
<dbReference type="InterPro" id="IPR018108">
    <property type="entry name" value="MCP_transmembrane"/>
</dbReference>
<feature type="repeat" description="Solcar" evidence="9">
    <location>
        <begin position="126"/>
        <end position="218"/>
    </location>
</feature>
<evidence type="ECO:0000313" key="11">
    <source>
        <dbReference type="Proteomes" id="UP000504606"/>
    </source>
</evidence>
<protein>
    <submittedName>
        <fullName evidence="12">Mitochondrial carrier homolog 2</fullName>
    </submittedName>
</protein>